<organism evidence="1 2">
    <name type="scientific">Melia azedarach</name>
    <name type="common">Chinaberry tree</name>
    <dbReference type="NCBI Taxonomy" id="155640"/>
    <lineage>
        <taxon>Eukaryota</taxon>
        <taxon>Viridiplantae</taxon>
        <taxon>Streptophyta</taxon>
        <taxon>Embryophyta</taxon>
        <taxon>Tracheophyta</taxon>
        <taxon>Spermatophyta</taxon>
        <taxon>Magnoliopsida</taxon>
        <taxon>eudicotyledons</taxon>
        <taxon>Gunneridae</taxon>
        <taxon>Pentapetalae</taxon>
        <taxon>rosids</taxon>
        <taxon>malvids</taxon>
        <taxon>Sapindales</taxon>
        <taxon>Meliaceae</taxon>
        <taxon>Melia</taxon>
    </lineage>
</organism>
<reference evidence="1 2" key="1">
    <citation type="journal article" date="2023" name="Science">
        <title>Complex scaffold remodeling in plant triterpene biosynthesis.</title>
        <authorList>
            <person name="De La Pena R."/>
            <person name="Hodgson H."/>
            <person name="Liu J.C."/>
            <person name="Stephenson M.J."/>
            <person name="Martin A.C."/>
            <person name="Owen C."/>
            <person name="Harkess A."/>
            <person name="Leebens-Mack J."/>
            <person name="Jimenez L.E."/>
            <person name="Osbourn A."/>
            <person name="Sattely E.S."/>
        </authorList>
    </citation>
    <scope>NUCLEOTIDE SEQUENCE [LARGE SCALE GENOMIC DNA]</scope>
    <source>
        <strain evidence="2">cv. JPN11</strain>
        <tissue evidence="1">Leaf</tissue>
    </source>
</reference>
<comment type="caution">
    <text evidence="1">The sequence shown here is derived from an EMBL/GenBank/DDBJ whole genome shotgun (WGS) entry which is preliminary data.</text>
</comment>
<protein>
    <submittedName>
        <fullName evidence="1">Ribonuclease</fullName>
    </submittedName>
</protein>
<name>A0ACC1XK48_MELAZ</name>
<keyword evidence="2" id="KW-1185">Reference proteome</keyword>
<dbReference type="Proteomes" id="UP001164539">
    <property type="component" value="Chromosome 9"/>
</dbReference>
<evidence type="ECO:0000313" key="2">
    <source>
        <dbReference type="Proteomes" id="UP001164539"/>
    </source>
</evidence>
<sequence>MMLQELKQMGNLYCLNSIILGIEGANGYASVVECNVNSSGTSLLYQIYLCIDRSGSNLIDCLISSRRGFCVHNLPFLPKNTL</sequence>
<gene>
    <name evidence="1" type="ORF">OWV82_017383</name>
</gene>
<dbReference type="EMBL" id="CM051402">
    <property type="protein sequence ID" value="KAJ4711347.1"/>
    <property type="molecule type" value="Genomic_DNA"/>
</dbReference>
<evidence type="ECO:0000313" key="1">
    <source>
        <dbReference type="EMBL" id="KAJ4711347.1"/>
    </source>
</evidence>
<proteinExistence type="predicted"/>
<accession>A0ACC1XK48</accession>